<keyword evidence="2" id="KW-1185">Reference proteome</keyword>
<gene>
    <name evidence="1" type="ORF">SNEC2469_LOCUS25875</name>
</gene>
<evidence type="ECO:0000313" key="1">
    <source>
        <dbReference type="EMBL" id="CAE7844416.1"/>
    </source>
</evidence>
<protein>
    <submittedName>
        <fullName evidence="1">Uncharacterized protein</fullName>
    </submittedName>
</protein>
<accession>A0A813A023</accession>
<proteinExistence type="predicted"/>
<comment type="caution">
    <text evidence="1">The sequence shown here is derived from an EMBL/GenBank/DDBJ whole genome shotgun (WGS) entry which is preliminary data.</text>
</comment>
<dbReference type="Proteomes" id="UP000601435">
    <property type="component" value="Unassembled WGS sequence"/>
</dbReference>
<sequence>MPTTGDLAVPLLAAAPETSSWFLFRVRLRENGLAALSRTFLQYVTASLLHLRGSFSGIAKVLQDLFPHSTLDSQEVRRALEHAWLIHETLSLTYPTFFGRPCDIRVDRADAFLAEAESELVRLLGVQATAHSCQGCSNGVLTGDGGMKLTTALCNERTSSYHANSQLQLKVLAGCSRRPVNGSLFCKAHQVPACLAGIGPEVQAHRKQQGSVLFRLSGHEDYKPACEIPTARLRQYDSRGVLADYGELSTQWSSAEEETDLVDSVTLQLEPSDAASGCRCAKDERKRLAIRKYAGVFVLVLPCGHVVHVSRSAPRVCLKWPWLSPRVFDCCRPRASSFTTLPVGWHAFFEIRCVLGPPKCMPV</sequence>
<reference evidence="1" key="1">
    <citation type="submission" date="2021-02" db="EMBL/GenBank/DDBJ databases">
        <authorList>
            <person name="Dougan E. K."/>
            <person name="Rhodes N."/>
            <person name="Thang M."/>
            <person name="Chan C."/>
        </authorList>
    </citation>
    <scope>NUCLEOTIDE SEQUENCE</scope>
</reference>
<evidence type="ECO:0000313" key="2">
    <source>
        <dbReference type="Proteomes" id="UP000601435"/>
    </source>
</evidence>
<organism evidence="1 2">
    <name type="scientific">Symbiodinium necroappetens</name>
    <dbReference type="NCBI Taxonomy" id="1628268"/>
    <lineage>
        <taxon>Eukaryota</taxon>
        <taxon>Sar</taxon>
        <taxon>Alveolata</taxon>
        <taxon>Dinophyceae</taxon>
        <taxon>Suessiales</taxon>
        <taxon>Symbiodiniaceae</taxon>
        <taxon>Symbiodinium</taxon>
    </lineage>
</organism>
<name>A0A813A023_9DINO</name>
<dbReference type="EMBL" id="CAJNJA010051645">
    <property type="protein sequence ID" value="CAE7844416.1"/>
    <property type="molecule type" value="Genomic_DNA"/>
</dbReference>
<dbReference type="OrthoDB" id="417765at2759"/>
<dbReference type="AlphaFoldDB" id="A0A813A023"/>